<dbReference type="AlphaFoldDB" id="A0A0H2VHN5"/>
<evidence type="ECO:0000256" key="1">
    <source>
        <dbReference type="ARBA" id="ARBA00023015"/>
    </source>
</evidence>
<evidence type="ECO:0000313" key="6">
    <source>
        <dbReference type="Proteomes" id="UP000001411"/>
    </source>
</evidence>
<dbReference type="InterPro" id="IPR018062">
    <property type="entry name" value="HTH_AraC-typ_CS"/>
</dbReference>
<dbReference type="InterPro" id="IPR018060">
    <property type="entry name" value="HTH_AraC"/>
</dbReference>
<protein>
    <submittedName>
        <fullName evidence="5">Transcription regulatory protein</fullName>
    </submittedName>
</protein>
<keyword evidence="1" id="KW-0805">Transcription regulation</keyword>
<dbReference type="HOGENOM" id="CLU_031192_0_0_9"/>
<dbReference type="Pfam" id="PF12833">
    <property type="entry name" value="HTH_18"/>
    <property type="match status" value="1"/>
</dbReference>
<dbReference type="EMBL" id="AE015929">
    <property type="protein sequence ID" value="AAO05602.1"/>
    <property type="molecule type" value="Genomic_DNA"/>
</dbReference>
<dbReference type="Proteomes" id="UP000001411">
    <property type="component" value="Chromosome"/>
</dbReference>
<feature type="domain" description="HTH araC/xylS-type" evidence="4">
    <location>
        <begin position="150"/>
        <end position="248"/>
    </location>
</feature>
<dbReference type="PATRIC" id="fig|176280.10.peg.1914"/>
<keyword evidence="2" id="KW-0238">DNA-binding</keyword>
<dbReference type="Gene3D" id="1.10.10.60">
    <property type="entry name" value="Homeodomain-like"/>
    <property type="match status" value="2"/>
</dbReference>
<dbReference type="RefSeq" id="WP_002470205.1">
    <property type="nucleotide sequence ID" value="NC_004461.1"/>
</dbReference>
<evidence type="ECO:0000313" key="5">
    <source>
        <dbReference type="EMBL" id="AAO05602.1"/>
    </source>
</evidence>
<dbReference type="PANTHER" id="PTHR43280">
    <property type="entry name" value="ARAC-FAMILY TRANSCRIPTIONAL REGULATOR"/>
    <property type="match status" value="1"/>
</dbReference>
<sequence>MTCFLNIYKEYHSPPERNINRIILMFSLTNDLKITINGETKDLGNHIAIINQSDIYFINSASNLVLLSIPVIYFYSKDNKFFKCYFDRHLLQSSSFVKTIILQAIQHLIKGENQDEQSISKIIQTLLKEAVIRYKKKYIPQIAVNHSVFTEGLTFIHSKVSQSLSLREVAQHCNISESYCSNLFARYLNMNFKDYFTSLKVIDSIKRLLSSEDSINAISEQSGFSSHTNFTNQFKNYLGCSPKQYRTIISKLDPLPSISFSDTDFSQYIELINQFEFSDHWATETTERDINEFYPQDQTKNSKAFIRFQNFNELFQFVFNEYYNIDLTSLPQAVIFINDITDISTREVNFNLLNRCFEKLFEKNIGLAMRLTSTNEFESIKEIILLFLNSHQDYKMNKKMVKFMLVFETENMSVNDIHLCHLKIKNKNKAIRYSITVEGLLHQNSSIDRTYDMMKRLNFDYYFIDIENLETKNSLITKRKSYLHSSTHFENYKQFILDSGIPSTKFVYNNLSLKCFKYTNNGTYPLQLSDLVCHLVALMRYGGGVSYQLIEDESPFIALFNRYGSPLPLMHLYKLIEPFLNEPLEIANNFLMSRKDGNYHFLLFNKINDRYLSDSQQRYVFKNTLSTNSLIIIKTLNHEHGAIQNLLPQTKQQFYIERSILDELDKSNQPKTELAIQHDHHLPFHVTLKHDEVKYICFKPS</sequence>
<dbReference type="SUPFAM" id="SSF46689">
    <property type="entry name" value="Homeodomain-like"/>
    <property type="match status" value="1"/>
</dbReference>
<dbReference type="SMART" id="SM00342">
    <property type="entry name" value="HTH_ARAC"/>
    <property type="match status" value="1"/>
</dbReference>
<dbReference type="PROSITE" id="PS01124">
    <property type="entry name" value="HTH_ARAC_FAMILY_2"/>
    <property type="match status" value="1"/>
</dbReference>
<dbReference type="KEGG" id="sep:SE_1961"/>
<accession>A0A0H2VHN5</accession>
<dbReference type="GO" id="GO:0003700">
    <property type="term" value="F:DNA-binding transcription factor activity"/>
    <property type="evidence" value="ECO:0007669"/>
    <property type="project" value="InterPro"/>
</dbReference>
<dbReference type="PROSITE" id="PS00041">
    <property type="entry name" value="HTH_ARAC_FAMILY_1"/>
    <property type="match status" value="1"/>
</dbReference>
<name>A0A0H2VHN5_STAES</name>
<evidence type="ECO:0000256" key="3">
    <source>
        <dbReference type="ARBA" id="ARBA00023163"/>
    </source>
</evidence>
<evidence type="ECO:0000259" key="4">
    <source>
        <dbReference type="PROSITE" id="PS01124"/>
    </source>
</evidence>
<gene>
    <name evidence="5" type="ordered locus">SE_1961</name>
</gene>
<dbReference type="eggNOG" id="COG2207">
    <property type="taxonomic scope" value="Bacteria"/>
</dbReference>
<dbReference type="OrthoDB" id="2402133at2"/>
<dbReference type="GO" id="GO:0043565">
    <property type="term" value="F:sequence-specific DNA binding"/>
    <property type="evidence" value="ECO:0007669"/>
    <property type="project" value="InterPro"/>
</dbReference>
<organism evidence="5 6">
    <name type="scientific">Staphylococcus epidermidis (strain ATCC 12228 / FDA PCI 1200)</name>
    <dbReference type="NCBI Taxonomy" id="176280"/>
    <lineage>
        <taxon>Bacteria</taxon>
        <taxon>Bacillati</taxon>
        <taxon>Bacillota</taxon>
        <taxon>Bacilli</taxon>
        <taxon>Bacillales</taxon>
        <taxon>Staphylococcaceae</taxon>
        <taxon>Staphylococcus</taxon>
    </lineage>
</organism>
<dbReference type="InterPro" id="IPR009057">
    <property type="entry name" value="Homeodomain-like_sf"/>
</dbReference>
<keyword evidence="3" id="KW-0804">Transcription</keyword>
<reference evidence="5 6" key="1">
    <citation type="journal article" date="2003" name="Mol. Microbiol.">
        <title>Genome-based analysis of virulence genes in a non-biofilm-forming Staphylococcus epidermidis strain (ATCC 12228).</title>
        <authorList>
            <person name="Zhang Y.Q."/>
            <person name="Ren S.X."/>
            <person name="Li H.L."/>
            <person name="Wang Y.X."/>
            <person name="Fu G."/>
            <person name="Yang J."/>
            <person name="Qin Z.Q."/>
            <person name="Miao Y.G."/>
            <person name="Wang W.Y."/>
            <person name="Chen R.S."/>
            <person name="Shen Y."/>
            <person name="Chen Z."/>
            <person name="Yuan Z.H."/>
            <person name="Zhao G.P."/>
            <person name="Qu D."/>
            <person name="Danchin A."/>
            <person name="Wen Y.M."/>
        </authorList>
    </citation>
    <scope>NUCLEOTIDE SEQUENCE [LARGE SCALE GENOMIC DNA]</scope>
    <source>
        <strain evidence="6">ATCC 12228 / FDA PCI 1200</strain>
    </source>
</reference>
<dbReference type="NCBIfam" id="NF033869">
    <property type="entry name" value="viru_reg_Rsp"/>
    <property type="match status" value="1"/>
</dbReference>
<evidence type="ECO:0000256" key="2">
    <source>
        <dbReference type="ARBA" id="ARBA00023125"/>
    </source>
</evidence>
<dbReference type="PANTHER" id="PTHR43280:SF26">
    <property type="entry name" value="ARAC-FAMILY TRANSCRIPTIONAL REGULATOR"/>
    <property type="match status" value="1"/>
</dbReference>
<proteinExistence type="predicted"/>